<feature type="transmembrane region" description="Helical" evidence="1">
    <location>
        <begin position="112"/>
        <end position="134"/>
    </location>
</feature>
<dbReference type="AlphaFoldDB" id="I8IYU5"/>
<protein>
    <submittedName>
        <fullName evidence="3">Ion transport 2 domain-containing protein</fullName>
    </submittedName>
</protein>
<feature type="domain" description="Potassium channel" evidence="2">
    <location>
        <begin position="68"/>
        <end position="131"/>
    </location>
</feature>
<accession>I8IYU5</accession>
<name>I8IYU5_9BACL</name>
<dbReference type="STRING" id="1196324.A374_13205"/>
<dbReference type="OrthoDB" id="9813518at2"/>
<gene>
    <name evidence="3" type="ORF">A374_13205</name>
</gene>
<reference evidence="3 4" key="1">
    <citation type="journal article" date="2012" name="J. Bacteriol.">
        <title>Genome of Bacillus macauensis ZFHKF-1, a Long-Chain-Forming Bacterium.</title>
        <authorList>
            <person name="Cai L."/>
            <person name="Zhang T."/>
        </authorList>
    </citation>
    <scope>NUCLEOTIDE SEQUENCE [LARGE SCALE GENOMIC DNA]</scope>
    <source>
        <strain evidence="3 4">ZFHKF-1</strain>
    </source>
</reference>
<dbReference type="Pfam" id="PF07885">
    <property type="entry name" value="Ion_trans_2"/>
    <property type="match status" value="1"/>
</dbReference>
<evidence type="ECO:0000256" key="1">
    <source>
        <dbReference type="SAM" id="Phobius"/>
    </source>
</evidence>
<dbReference type="EMBL" id="AKKV01000030">
    <property type="protein sequence ID" value="EIT84651.1"/>
    <property type="molecule type" value="Genomic_DNA"/>
</dbReference>
<evidence type="ECO:0000259" key="2">
    <source>
        <dbReference type="Pfam" id="PF07885"/>
    </source>
</evidence>
<proteinExistence type="predicted"/>
<feature type="transmembrane region" description="Helical" evidence="1">
    <location>
        <begin position="5"/>
        <end position="27"/>
    </location>
</feature>
<dbReference type="eggNOG" id="ENOG5031ACR">
    <property type="taxonomic scope" value="Bacteria"/>
</dbReference>
<dbReference type="Proteomes" id="UP000004080">
    <property type="component" value="Unassembled WGS sequence"/>
</dbReference>
<evidence type="ECO:0000313" key="4">
    <source>
        <dbReference type="Proteomes" id="UP000004080"/>
    </source>
</evidence>
<organism evidence="3 4">
    <name type="scientific">Fictibacillus macauensis ZFHKF-1</name>
    <dbReference type="NCBI Taxonomy" id="1196324"/>
    <lineage>
        <taxon>Bacteria</taxon>
        <taxon>Bacillati</taxon>
        <taxon>Bacillota</taxon>
        <taxon>Bacilli</taxon>
        <taxon>Bacillales</taxon>
        <taxon>Fictibacillaceae</taxon>
        <taxon>Fictibacillus</taxon>
    </lineage>
</organism>
<keyword evidence="1" id="KW-0472">Membrane</keyword>
<keyword evidence="4" id="KW-1185">Reference proteome</keyword>
<dbReference type="RefSeq" id="WP_007202719.1">
    <property type="nucleotide sequence ID" value="NZ_AKKV01000030.1"/>
</dbReference>
<dbReference type="PATRIC" id="fig|1196324.3.peg.2697"/>
<feature type="transmembrane region" description="Helical" evidence="1">
    <location>
        <begin position="73"/>
        <end position="92"/>
    </location>
</feature>
<keyword evidence="1" id="KW-0812">Transmembrane</keyword>
<keyword evidence="1" id="KW-1133">Transmembrane helix</keyword>
<comment type="caution">
    <text evidence="3">The sequence shown here is derived from an EMBL/GenBank/DDBJ whole genome shotgun (WGS) entry which is preliminary data.</text>
</comment>
<dbReference type="SUPFAM" id="SSF81324">
    <property type="entry name" value="Voltage-gated potassium channels"/>
    <property type="match status" value="1"/>
</dbReference>
<sequence length="141" mass="15904">MGSVIYVFIVLIAALIIFKSLQLLFLHPIIKLQLMSLEHLFVLVLVYITIILGFGLIYTSFMLMDIHVIEKGGVILSHFYFFHVLDDAMYFSSMTMLSVGYGDITPIGVGRWLSILEALIGYLLPVAFVLTSVIEKTSKRL</sequence>
<feature type="transmembrane region" description="Helical" evidence="1">
    <location>
        <begin position="39"/>
        <end position="61"/>
    </location>
</feature>
<dbReference type="Gene3D" id="1.10.287.70">
    <property type="match status" value="1"/>
</dbReference>
<evidence type="ECO:0000313" key="3">
    <source>
        <dbReference type="EMBL" id="EIT84651.1"/>
    </source>
</evidence>
<dbReference type="InterPro" id="IPR013099">
    <property type="entry name" value="K_chnl_dom"/>
</dbReference>